<evidence type="ECO:0000256" key="2">
    <source>
        <dbReference type="ARBA" id="ARBA00023015"/>
    </source>
</evidence>
<evidence type="ECO:0000259" key="5">
    <source>
        <dbReference type="SMART" id="SM00903"/>
    </source>
</evidence>
<keyword evidence="2" id="KW-0805">Transcription regulation</keyword>
<dbReference type="EMBL" id="PXYK01000027">
    <property type="protein sequence ID" value="PSJ55555.1"/>
    <property type="molecule type" value="Genomic_DNA"/>
</dbReference>
<evidence type="ECO:0000256" key="1">
    <source>
        <dbReference type="ARBA" id="ARBA00009437"/>
    </source>
</evidence>
<dbReference type="GO" id="GO:0016646">
    <property type="term" value="F:oxidoreductase activity, acting on the CH-NH group of donors, NAD or NADP as acceptor"/>
    <property type="evidence" value="ECO:0007669"/>
    <property type="project" value="UniProtKB-ARBA"/>
</dbReference>
<protein>
    <recommendedName>
        <fullName evidence="5">Flavin reductase like domain-containing protein</fullName>
    </recommendedName>
</protein>
<dbReference type="InterPro" id="IPR012349">
    <property type="entry name" value="Split_barrel_FMN-bd"/>
</dbReference>
<dbReference type="InterPro" id="IPR002563">
    <property type="entry name" value="Flavin_Rdtase-like_dom"/>
</dbReference>
<dbReference type="Gene3D" id="3.40.190.10">
    <property type="entry name" value="Periplasmic binding protein-like II"/>
    <property type="match status" value="2"/>
</dbReference>
<gene>
    <name evidence="6" type="ORF">C7I84_23235</name>
</gene>
<dbReference type="GO" id="GO:0010181">
    <property type="term" value="F:FMN binding"/>
    <property type="evidence" value="ECO:0007669"/>
    <property type="project" value="InterPro"/>
</dbReference>
<accession>A0A2P7RZ95</accession>
<dbReference type="GO" id="GO:0032993">
    <property type="term" value="C:protein-DNA complex"/>
    <property type="evidence" value="ECO:0007669"/>
    <property type="project" value="TreeGrafter"/>
</dbReference>
<dbReference type="RefSeq" id="WP_106774605.1">
    <property type="nucleotide sequence ID" value="NZ_PXYK01000027.1"/>
</dbReference>
<dbReference type="PANTHER" id="PTHR30346:SF0">
    <property type="entry name" value="HCA OPERON TRANSCRIPTIONAL ACTIVATOR HCAR"/>
    <property type="match status" value="1"/>
</dbReference>
<organism evidence="6 7">
    <name type="scientific">Kumtagia ephedrae</name>
    <dbReference type="NCBI Taxonomy" id="2116701"/>
    <lineage>
        <taxon>Bacteria</taxon>
        <taxon>Pseudomonadati</taxon>
        <taxon>Pseudomonadota</taxon>
        <taxon>Alphaproteobacteria</taxon>
        <taxon>Hyphomicrobiales</taxon>
        <taxon>Phyllobacteriaceae</taxon>
        <taxon>Kumtagia</taxon>
    </lineage>
</organism>
<dbReference type="Pfam" id="PF03466">
    <property type="entry name" value="LysR_substrate"/>
    <property type="match status" value="1"/>
</dbReference>
<evidence type="ECO:0000313" key="7">
    <source>
        <dbReference type="Proteomes" id="UP000241229"/>
    </source>
</evidence>
<dbReference type="SMART" id="SM00903">
    <property type="entry name" value="Flavin_Reduct"/>
    <property type="match status" value="1"/>
</dbReference>
<keyword evidence="3" id="KW-0238">DNA-binding</keyword>
<sequence length="397" mass="43159">MDADLRTRFVEGMSRVAAAVTVVTTDGDAGRYGVTVSSMTSVSADTSKPSLLISVHHLSPACEAIRQNRRFCANVLSGNQSFVSDLFSGRLKHLNEDRFGAIAWHGGATGAPIIDNAVVSLDCELKTALLWGTHFIFIGEVEQIDLSAQRSPLVYANRGYRRAIPIAPDDHQPQRPENQLHIGFFITLGPQLVPTLVADFTRERPDVDIRLLEADHDDLVEQMRAGRIEAAITFGPVEEADLDVELISPPAPHVLVGTMHPLAARSSLRLADLAELPMIMLDYPSVRTATAALFKRNRLQPLVRLQSPSFAMVRGLVAQDLGYSIVPQPPQSRTGPDGKEILAIPLEEDFPEGAVVAIAQPADRRSQLAGDFLAKCRAAFGHVRQDKKIPVRPGPAG</sequence>
<comment type="caution">
    <text evidence="6">The sequence shown here is derived from an EMBL/GenBank/DDBJ whole genome shotgun (WGS) entry which is preliminary data.</text>
</comment>
<keyword evidence="7" id="KW-1185">Reference proteome</keyword>
<name>A0A2P7RZ95_9HYPH</name>
<evidence type="ECO:0000256" key="4">
    <source>
        <dbReference type="ARBA" id="ARBA00023163"/>
    </source>
</evidence>
<comment type="similarity">
    <text evidence="1">Belongs to the LysR transcriptional regulatory family.</text>
</comment>
<evidence type="ECO:0000256" key="3">
    <source>
        <dbReference type="ARBA" id="ARBA00023125"/>
    </source>
</evidence>
<dbReference type="Proteomes" id="UP000241229">
    <property type="component" value="Unassembled WGS sequence"/>
</dbReference>
<dbReference type="SUPFAM" id="SSF50475">
    <property type="entry name" value="FMN-binding split barrel"/>
    <property type="match status" value="1"/>
</dbReference>
<dbReference type="GO" id="GO:0003677">
    <property type="term" value="F:DNA binding"/>
    <property type="evidence" value="ECO:0007669"/>
    <property type="project" value="UniProtKB-KW"/>
</dbReference>
<feature type="domain" description="Flavin reductase like" evidence="5">
    <location>
        <begin position="13"/>
        <end position="162"/>
    </location>
</feature>
<proteinExistence type="inferred from homology"/>
<reference evidence="6 7" key="1">
    <citation type="submission" date="2018-03" db="EMBL/GenBank/DDBJ databases">
        <title>The draft genome of Mesorhizobium sp. 6GN-30.</title>
        <authorList>
            <person name="Liu L."/>
            <person name="Li L."/>
            <person name="Wang T."/>
            <person name="Zhang X."/>
            <person name="Liang L."/>
        </authorList>
    </citation>
    <scope>NUCLEOTIDE SEQUENCE [LARGE SCALE GENOMIC DNA]</scope>
    <source>
        <strain evidence="6 7">6GN30</strain>
    </source>
</reference>
<dbReference type="PANTHER" id="PTHR30346">
    <property type="entry name" value="TRANSCRIPTIONAL DUAL REGULATOR HCAR-RELATED"/>
    <property type="match status" value="1"/>
</dbReference>
<dbReference type="SUPFAM" id="SSF53850">
    <property type="entry name" value="Periplasmic binding protein-like II"/>
    <property type="match status" value="1"/>
</dbReference>
<dbReference type="Pfam" id="PF01613">
    <property type="entry name" value="Flavin_Reduct"/>
    <property type="match status" value="1"/>
</dbReference>
<dbReference type="InterPro" id="IPR005119">
    <property type="entry name" value="LysR_subst-bd"/>
</dbReference>
<keyword evidence="4" id="KW-0804">Transcription</keyword>
<dbReference type="OrthoDB" id="9789254at2"/>
<evidence type="ECO:0000313" key="6">
    <source>
        <dbReference type="EMBL" id="PSJ55555.1"/>
    </source>
</evidence>
<dbReference type="AlphaFoldDB" id="A0A2P7RZ95"/>
<dbReference type="GO" id="GO:0003700">
    <property type="term" value="F:DNA-binding transcription factor activity"/>
    <property type="evidence" value="ECO:0007669"/>
    <property type="project" value="TreeGrafter"/>
</dbReference>
<dbReference type="Gene3D" id="2.30.110.10">
    <property type="entry name" value="Electron Transport, Fmn-binding Protein, Chain A"/>
    <property type="match status" value="1"/>
</dbReference>